<keyword evidence="5" id="KW-1185">Reference proteome</keyword>
<feature type="region of interest" description="Disordered" evidence="1">
    <location>
        <begin position="312"/>
        <end position="438"/>
    </location>
</feature>
<name>A0ABY0KW65_9APIC</name>
<accession>A0ABY0KW65</accession>
<feature type="region of interest" description="Disordered" evidence="1">
    <location>
        <begin position="276"/>
        <end position="297"/>
    </location>
</feature>
<dbReference type="PANTHER" id="PTHR36193">
    <property type="entry name" value="PHISTB DOMAIN-CONTAINING RESA-LIKE PROTEIN 1"/>
    <property type="match status" value="1"/>
</dbReference>
<protein>
    <recommendedName>
        <fullName evidence="3">Plasmodium RESA N-terminal domain-containing protein</fullName>
    </recommendedName>
</protein>
<evidence type="ECO:0000313" key="5">
    <source>
        <dbReference type="Proteomes" id="UP000831156"/>
    </source>
</evidence>
<organism evidence="4 5">
    <name type="scientific">Plasmodium gaboni</name>
    <dbReference type="NCBI Taxonomy" id="647221"/>
    <lineage>
        <taxon>Eukaryota</taxon>
        <taxon>Sar</taxon>
        <taxon>Alveolata</taxon>
        <taxon>Apicomplexa</taxon>
        <taxon>Aconoidasida</taxon>
        <taxon>Haemosporida</taxon>
        <taxon>Plasmodiidae</taxon>
        <taxon>Plasmodium</taxon>
        <taxon>Plasmodium (Laverania)</taxon>
    </lineage>
</organism>
<dbReference type="Gene3D" id="6.10.280.180">
    <property type="entry name" value="Plasmodium RESA, N-terminal helical domain"/>
    <property type="match status" value="1"/>
</dbReference>
<evidence type="ECO:0000259" key="3">
    <source>
        <dbReference type="Pfam" id="PF09687"/>
    </source>
</evidence>
<evidence type="ECO:0000256" key="1">
    <source>
        <dbReference type="SAM" id="MobiDB-lite"/>
    </source>
</evidence>
<keyword evidence="2" id="KW-0472">Membrane</keyword>
<feature type="compositionally biased region" description="Low complexity" evidence="1">
    <location>
        <begin position="350"/>
        <end position="372"/>
    </location>
</feature>
<gene>
    <name evidence="4" type="ORF">PGABG01_0011700</name>
</gene>
<feature type="compositionally biased region" description="Basic residues" evidence="1">
    <location>
        <begin position="428"/>
        <end position="438"/>
    </location>
</feature>
<proteinExistence type="predicted"/>
<feature type="domain" description="Plasmodium RESA N-terminal" evidence="3">
    <location>
        <begin position="98"/>
        <end position="221"/>
    </location>
</feature>
<dbReference type="EMBL" id="FMKD01000033">
    <property type="protein sequence ID" value="SCQ12702.1"/>
    <property type="molecule type" value="Genomic_DNA"/>
</dbReference>
<dbReference type="Pfam" id="PF09687">
    <property type="entry name" value="PRESAN"/>
    <property type="match status" value="1"/>
</dbReference>
<dbReference type="InterPro" id="IPR019111">
    <property type="entry name" value="PRESA_N"/>
</dbReference>
<evidence type="ECO:0000313" key="4">
    <source>
        <dbReference type="EMBL" id="SCQ12702.1"/>
    </source>
</evidence>
<feature type="transmembrane region" description="Helical" evidence="2">
    <location>
        <begin position="21"/>
        <end position="40"/>
    </location>
</feature>
<evidence type="ECO:0000256" key="2">
    <source>
        <dbReference type="SAM" id="Phobius"/>
    </source>
</evidence>
<comment type="caution">
    <text evidence="4">The sequence shown here is derived from an EMBL/GenBank/DDBJ whole genome shotgun (WGS) entry which is preliminary data.</text>
</comment>
<keyword evidence="2" id="KW-0812">Transmembrane</keyword>
<feature type="compositionally biased region" description="Basic and acidic residues" evidence="1">
    <location>
        <begin position="312"/>
        <end position="349"/>
    </location>
</feature>
<feature type="compositionally biased region" description="Low complexity" evidence="1">
    <location>
        <begin position="380"/>
        <end position="415"/>
    </location>
</feature>
<reference evidence="4" key="1">
    <citation type="submission" date="2016-09" db="EMBL/GenBank/DDBJ databases">
        <authorList>
            <consortium name="Pathogen Informatics"/>
            <person name="Sun Q."/>
            <person name="Inoue M."/>
        </authorList>
    </citation>
    <scope>NUCLEOTIDE SEQUENCE</scope>
</reference>
<dbReference type="NCBIfam" id="TIGR01639">
    <property type="entry name" value="P_fal_TIGR01639"/>
    <property type="match status" value="1"/>
</dbReference>
<dbReference type="InterPro" id="IPR044885">
    <property type="entry name" value="PRESA_N_sf"/>
</dbReference>
<dbReference type="Proteomes" id="UP000831156">
    <property type="component" value="Unassembled WGS sequence"/>
</dbReference>
<keyword evidence="2" id="KW-1133">Transmembrane helix</keyword>
<dbReference type="InterPro" id="IPR006526">
    <property type="entry name" value="Export_prot_PHISTa/b/c"/>
</dbReference>
<sequence length="438" mass="52051">MAVSTYNNTKRSALRCVLKRHSLLSVVAIICMLSLNLSIFEYNNNNYGFHCAKRNFKSLAETDLNGSTNLRYFLTVDEVKNEEDSSSEQLNKFDFKKYTAEEINEMIEKSDEFINRIDTHIIFNFVHDAEMEKFKKVEENVFKFIESIAETYKIPDEYKEKKFRRAHLDMQGYLIEKEKFLLQYSYLALNGKMCERKVFKEVLEYVKDEWAEFRKLMFELWKEKLASEFREYGEMLNQKRKIKQHELDRRAQREKMLEEHSRGIFAKGYLGDVESETVKKGSEHHENEYEENVEKPKEQKIEVEEIIEEEVKVDEPKDEITVEEVHFDEPKLQQKKVEPPKLKQQKVEPPKVQQQKVEPPKVQQQKVEPPKVQQHKVEPPKVQQQKVEPPKVQQQKVEPPKVQQQKLQNGKGQKQASPKAKGNDQQKSKKRNFFKKNN</sequence>
<dbReference type="PANTHER" id="PTHR36193:SF23">
    <property type="entry name" value="PHISTB DOMAIN-CONTAINING RESA-LIKE PROTEIN 1"/>
    <property type="match status" value="1"/>
</dbReference>